<feature type="region of interest" description="Disordered" evidence="1">
    <location>
        <begin position="331"/>
        <end position="366"/>
    </location>
</feature>
<feature type="transmembrane region" description="Helical" evidence="2">
    <location>
        <begin position="275"/>
        <end position="295"/>
    </location>
</feature>
<evidence type="ECO:0008006" key="5">
    <source>
        <dbReference type="Google" id="ProtNLM"/>
    </source>
</evidence>
<keyword evidence="2" id="KW-0472">Membrane</keyword>
<dbReference type="PANTHER" id="PTHR28009:SF1">
    <property type="entry name" value="PHEROMONE ALPHA FACTOR RECEPTOR"/>
    <property type="match status" value="1"/>
</dbReference>
<dbReference type="PANTHER" id="PTHR28009">
    <property type="entry name" value="PHEROMONE ALPHA FACTOR RECEPTOR"/>
    <property type="match status" value="1"/>
</dbReference>
<dbReference type="GO" id="GO:0000750">
    <property type="term" value="P:pheromone-dependent signal transduction involved in conjugation with cellular fusion"/>
    <property type="evidence" value="ECO:0007669"/>
    <property type="project" value="TreeGrafter"/>
</dbReference>
<evidence type="ECO:0000313" key="3">
    <source>
        <dbReference type="EMBL" id="CAG8951561.1"/>
    </source>
</evidence>
<feature type="transmembrane region" description="Helical" evidence="2">
    <location>
        <begin position="211"/>
        <end position="229"/>
    </location>
</feature>
<feature type="compositionally biased region" description="Basic and acidic residues" evidence="1">
    <location>
        <begin position="384"/>
        <end position="405"/>
    </location>
</feature>
<dbReference type="InterPro" id="IPR027458">
    <property type="entry name" value="STE2_TM1-TM2_sf"/>
</dbReference>
<accession>A0A9N9PLU5</accession>
<dbReference type="PRINTS" id="PR00250">
    <property type="entry name" value="GPCRSTE2"/>
</dbReference>
<keyword evidence="2" id="KW-1133">Transmembrane helix</keyword>
<protein>
    <recommendedName>
        <fullName evidence="5">Pheromone receptor</fullName>
    </recommendedName>
</protein>
<dbReference type="OrthoDB" id="5402633at2759"/>
<feature type="transmembrane region" description="Helical" evidence="2">
    <location>
        <begin position="241"/>
        <end position="263"/>
    </location>
</feature>
<dbReference type="Gene3D" id="1.10.287.920">
    <property type="entry name" value="Pheromone alpha factor receptor"/>
    <property type="match status" value="1"/>
</dbReference>
<dbReference type="CDD" id="cd14939">
    <property type="entry name" value="7tmD_STE2"/>
    <property type="match status" value="1"/>
</dbReference>
<dbReference type="GO" id="GO:0004932">
    <property type="term" value="F:mating-type factor pheromone receptor activity"/>
    <property type="evidence" value="ECO:0007669"/>
    <property type="project" value="InterPro"/>
</dbReference>
<keyword evidence="4" id="KW-1185">Reference proteome</keyword>
<feature type="transmembrane region" description="Helical" evidence="2">
    <location>
        <begin position="78"/>
        <end position="100"/>
    </location>
</feature>
<evidence type="ECO:0000256" key="2">
    <source>
        <dbReference type="SAM" id="Phobius"/>
    </source>
</evidence>
<gene>
    <name evidence="3" type="ORF">HYFRA_00007477</name>
</gene>
<dbReference type="InterPro" id="IPR000366">
    <property type="entry name" value="GPCR_STE2"/>
</dbReference>
<sequence length="405" mass="44665">MSTQNASTFDPYTQNITVLSSDGTNIVQNNVSLYTIDSDHFYAVSVSLNYGSQIGASISMLVLLLLLTRREKRKSPIFFLNATSLLLVFISRILLAMFFFGDYNSFYTMYTGDFSYCSTGQRATQITATIIGLFITITINWSLVLQAKTVVHNVGIPSKYFRLIIGISVLVLLNAVIFRGVLTGEIIKAILGKENFLDKISLIKGSLASEMLGVWWFCLVFSGKLLIILRTRRAKKWTRQASMEVLVIGTFYTMFLPGIFTIVECIDPPQFPESGSLALAMVALFLPLTSLWATATPNADDTKILPAKDMWGSKSSTGSSTCSCGGCHCSTTSKGGVSSQRRGSGATPLNNQARRPSAKTEEEFDLEKLSERDIRVMNSYTVMSDDRSIARSKRDGPSDLFGEKE</sequence>
<dbReference type="Pfam" id="PF02116">
    <property type="entry name" value="STE2"/>
    <property type="match status" value="1"/>
</dbReference>
<organism evidence="3 4">
    <name type="scientific">Hymenoscyphus fraxineus</name>
    <dbReference type="NCBI Taxonomy" id="746836"/>
    <lineage>
        <taxon>Eukaryota</taxon>
        <taxon>Fungi</taxon>
        <taxon>Dikarya</taxon>
        <taxon>Ascomycota</taxon>
        <taxon>Pezizomycotina</taxon>
        <taxon>Leotiomycetes</taxon>
        <taxon>Helotiales</taxon>
        <taxon>Helotiaceae</taxon>
        <taxon>Hymenoscyphus</taxon>
    </lineage>
</organism>
<dbReference type="AlphaFoldDB" id="A0A9N9PLU5"/>
<feature type="compositionally biased region" description="Polar residues" evidence="1">
    <location>
        <begin position="337"/>
        <end position="354"/>
    </location>
</feature>
<comment type="caution">
    <text evidence="3">The sequence shown here is derived from an EMBL/GenBank/DDBJ whole genome shotgun (WGS) entry which is preliminary data.</text>
</comment>
<evidence type="ECO:0000313" key="4">
    <source>
        <dbReference type="Proteomes" id="UP000696280"/>
    </source>
</evidence>
<feature type="transmembrane region" description="Helical" evidence="2">
    <location>
        <begin position="41"/>
        <end position="66"/>
    </location>
</feature>
<keyword evidence="2" id="KW-0812">Transmembrane</keyword>
<dbReference type="Proteomes" id="UP000696280">
    <property type="component" value="Unassembled WGS sequence"/>
</dbReference>
<proteinExistence type="predicted"/>
<name>A0A9N9PLU5_9HELO</name>
<dbReference type="GO" id="GO:0038038">
    <property type="term" value="C:G protein-coupled receptor homodimeric complex"/>
    <property type="evidence" value="ECO:0007669"/>
    <property type="project" value="TreeGrafter"/>
</dbReference>
<dbReference type="EMBL" id="CAJVRL010000043">
    <property type="protein sequence ID" value="CAG8951561.1"/>
    <property type="molecule type" value="Genomic_DNA"/>
</dbReference>
<feature type="transmembrane region" description="Helical" evidence="2">
    <location>
        <begin position="163"/>
        <end position="191"/>
    </location>
</feature>
<reference evidence="3" key="1">
    <citation type="submission" date="2021-07" db="EMBL/GenBank/DDBJ databases">
        <authorList>
            <person name="Durling M."/>
        </authorList>
    </citation>
    <scope>NUCLEOTIDE SEQUENCE</scope>
</reference>
<feature type="region of interest" description="Disordered" evidence="1">
    <location>
        <begin position="380"/>
        <end position="405"/>
    </location>
</feature>
<feature type="transmembrane region" description="Helical" evidence="2">
    <location>
        <begin position="123"/>
        <end position="143"/>
    </location>
</feature>
<evidence type="ECO:0000256" key="1">
    <source>
        <dbReference type="SAM" id="MobiDB-lite"/>
    </source>
</evidence>